<evidence type="ECO:0000256" key="1">
    <source>
        <dbReference type="ARBA" id="ARBA00010843"/>
    </source>
</evidence>
<dbReference type="OMA" id="RTAGTEH"/>
<keyword evidence="2" id="KW-0479">Metal-binding</keyword>
<evidence type="ECO:0000256" key="6">
    <source>
        <dbReference type="PROSITE-ProRule" id="PRU01371"/>
    </source>
</evidence>
<feature type="domain" description="C2HC/C3H-type" evidence="8">
    <location>
        <begin position="1"/>
        <end position="29"/>
    </location>
</feature>
<dbReference type="GO" id="GO:0008270">
    <property type="term" value="F:zinc ion binding"/>
    <property type="evidence" value="ECO:0007669"/>
    <property type="project" value="UniProtKB-KW"/>
</dbReference>
<dbReference type="InParanoid" id="A7T301"/>
<keyword evidence="3 6" id="KW-0863">Zinc-finger</keyword>
<evidence type="ECO:0000256" key="7">
    <source>
        <dbReference type="SAM" id="MobiDB-lite"/>
    </source>
</evidence>
<dbReference type="InterPro" id="IPR049899">
    <property type="entry name" value="Znf_C2HC_C3H"/>
</dbReference>
<evidence type="ECO:0000313" key="10">
    <source>
        <dbReference type="Proteomes" id="UP000001593"/>
    </source>
</evidence>
<dbReference type="PROSITE" id="PS52027">
    <property type="entry name" value="ZF_C2HC_C3H"/>
    <property type="match status" value="2"/>
</dbReference>
<evidence type="ECO:0000259" key="8">
    <source>
        <dbReference type="PROSITE" id="PS52027"/>
    </source>
</evidence>
<feature type="region of interest" description="Disordered" evidence="7">
    <location>
        <begin position="111"/>
        <end position="133"/>
    </location>
</feature>
<feature type="region of interest" description="Disordered" evidence="7">
    <location>
        <begin position="33"/>
        <end position="64"/>
    </location>
</feature>
<name>A7T301_NEMVE</name>
<dbReference type="Gene3D" id="3.30.160.60">
    <property type="entry name" value="Classic Zinc Finger"/>
    <property type="match status" value="2"/>
</dbReference>
<evidence type="ECO:0000256" key="2">
    <source>
        <dbReference type="ARBA" id="ARBA00022723"/>
    </source>
</evidence>
<dbReference type="PhylomeDB" id="A7T301"/>
<keyword evidence="5" id="KW-0175">Coiled coil</keyword>
<keyword evidence="4" id="KW-0862">Zinc</keyword>
<evidence type="ECO:0000256" key="4">
    <source>
        <dbReference type="ARBA" id="ARBA00022833"/>
    </source>
</evidence>
<reference evidence="9 10" key="1">
    <citation type="journal article" date="2007" name="Science">
        <title>Sea anemone genome reveals ancestral eumetazoan gene repertoire and genomic organization.</title>
        <authorList>
            <person name="Putnam N.H."/>
            <person name="Srivastava M."/>
            <person name="Hellsten U."/>
            <person name="Dirks B."/>
            <person name="Chapman J."/>
            <person name="Salamov A."/>
            <person name="Terry A."/>
            <person name="Shapiro H."/>
            <person name="Lindquist E."/>
            <person name="Kapitonov V.V."/>
            <person name="Jurka J."/>
            <person name="Genikhovich G."/>
            <person name="Grigoriev I.V."/>
            <person name="Lucas S.M."/>
            <person name="Steele R.E."/>
            <person name="Finnerty J.R."/>
            <person name="Technau U."/>
            <person name="Martindale M.Q."/>
            <person name="Rokhsar D.S."/>
        </authorList>
    </citation>
    <scope>NUCLEOTIDE SEQUENCE [LARGE SCALE GENOMIC DNA]</scope>
    <source>
        <strain evidence="10">CH2 X CH6</strain>
    </source>
</reference>
<dbReference type="HOGENOM" id="CLU_098467_1_1_1"/>
<keyword evidence="10" id="KW-1185">Reference proteome</keyword>
<dbReference type="InterPro" id="IPR026104">
    <property type="entry name" value="ZNF_C2HC_dom_1C"/>
</dbReference>
<feature type="domain" description="C2HC/C3H-type" evidence="8">
    <location>
        <begin position="94"/>
        <end position="123"/>
    </location>
</feature>
<feature type="non-terminal residue" evidence="9">
    <location>
        <position position="1"/>
    </location>
</feature>
<dbReference type="PANTHER" id="PTHR14649">
    <property type="entry name" value="ZINC FINGER C2HC DOMAIN-CONTAINING PROTEIN 1C"/>
    <property type="match status" value="1"/>
</dbReference>
<dbReference type="AlphaFoldDB" id="A7T301"/>
<proteinExistence type="inferred from homology"/>
<sequence length="133" mass="15446">LSPCSICGRNFQTDRLEKHQKVCAKNSTRKRKAFDMTKQRTAGTEHEKYVKAGAHKQEPEKKVDWRAQHESFIKAIRYAKGSSDEPPPVMENPHYVQCPHCERKFNPETAERHIPRCKDIKARPAPPKGRNKR</sequence>
<gene>
    <name evidence="9" type="ORF">NEMVEDRAFT_v1g143747</name>
</gene>
<dbReference type="eggNOG" id="KOG3940">
    <property type="taxonomic scope" value="Eukaryota"/>
</dbReference>
<feature type="compositionally biased region" description="Basic and acidic residues" evidence="7">
    <location>
        <begin position="111"/>
        <end position="122"/>
    </location>
</feature>
<dbReference type="EMBL" id="DS470365">
    <property type="protein sequence ID" value="EDO29664.1"/>
    <property type="molecule type" value="Genomic_DNA"/>
</dbReference>
<evidence type="ECO:0000256" key="5">
    <source>
        <dbReference type="ARBA" id="ARBA00023054"/>
    </source>
</evidence>
<comment type="similarity">
    <text evidence="1">Belongs to the ZC2HC1 family.</text>
</comment>
<accession>A7T301</accession>
<organism evidence="9 10">
    <name type="scientific">Nematostella vectensis</name>
    <name type="common">Starlet sea anemone</name>
    <dbReference type="NCBI Taxonomy" id="45351"/>
    <lineage>
        <taxon>Eukaryota</taxon>
        <taxon>Metazoa</taxon>
        <taxon>Cnidaria</taxon>
        <taxon>Anthozoa</taxon>
        <taxon>Hexacorallia</taxon>
        <taxon>Actiniaria</taxon>
        <taxon>Edwardsiidae</taxon>
        <taxon>Nematostella</taxon>
    </lineage>
</organism>
<dbReference type="PANTHER" id="PTHR14649:SF1">
    <property type="entry name" value="ZINC FINGER C2HC DOMAIN-CONTAINING PROTEIN 1C"/>
    <property type="match status" value="1"/>
</dbReference>
<dbReference type="Pfam" id="PF13913">
    <property type="entry name" value="zf-C2HC_2"/>
    <property type="match status" value="2"/>
</dbReference>
<evidence type="ECO:0000313" key="9">
    <source>
        <dbReference type="EMBL" id="EDO29664.1"/>
    </source>
</evidence>
<dbReference type="Proteomes" id="UP000001593">
    <property type="component" value="Unassembled WGS sequence"/>
</dbReference>
<evidence type="ECO:0000256" key="3">
    <source>
        <dbReference type="ARBA" id="ARBA00022771"/>
    </source>
</evidence>
<protein>
    <recommendedName>
        <fullName evidence="8">C2HC/C3H-type domain-containing protein</fullName>
    </recommendedName>
</protein>